<dbReference type="VEuPathDB" id="VectorBase:ISCW002988"/>
<dbReference type="EnsemblMetazoa" id="ISCW002988-RA">
    <property type="protein sequence ID" value="ISCW002988-PA"/>
    <property type="gene ID" value="ISCW002988"/>
</dbReference>
<proteinExistence type="predicted"/>
<feature type="compositionally biased region" description="Polar residues" evidence="1">
    <location>
        <begin position="89"/>
        <end position="98"/>
    </location>
</feature>
<feature type="compositionally biased region" description="Basic and acidic residues" evidence="1">
    <location>
        <begin position="65"/>
        <end position="79"/>
    </location>
</feature>
<dbReference type="AlphaFoldDB" id="B7PBJ5"/>
<evidence type="ECO:0000313" key="5">
    <source>
        <dbReference type="Proteomes" id="UP000001555"/>
    </source>
</evidence>
<dbReference type="HOGENOM" id="CLU_1742563_0_0_1"/>
<evidence type="ECO:0000256" key="1">
    <source>
        <dbReference type="SAM" id="MobiDB-lite"/>
    </source>
</evidence>
<sequence length="150" mass="16271">MLRGARPQKVKVKLPGELVSRAQGRPNSIYLGMRTLNDKGRASSVSNIVPVTNITSSKPAPPTVRHPDVTRKPESHPPEGKTTVPPPGQNTSDKTPYTVSMPEKKKTSYVLLLLGLLGALLMTTVLAICVYKLVGRDTEELEPSSKEDSE</sequence>
<dbReference type="VEuPathDB" id="VectorBase:ISCP_021289"/>
<evidence type="ECO:0000313" key="4">
    <source>
        <dbReference type="EnsemblMetazoa" id="ISCW002988-PA"/>
    </source>
</evidence>
<dbReference type="EMBL" id="DS676515">
    <property type="protein sequence ID" value="EEC03967.1"/>
    <property type="molecule type" value="Genomic_DNA"/>
</dbReference>
<keyword evidence="5" id="KW-1185">Reference proteome</keyword>
<keyword evidence="2" id="KW-0812">Transmembrane</keyword>
<reference evidence="4" key="2">
    <citation type="submission" date="2020-05" db="UniProtKB">
        <authorList>
            <consortium name="EnsemblMetazoa"/>
        </authorList>
    </citation>
    <scope>IDENTIFICATION</scope>
    <source>
        <strain evidence="4">wikel</strain>
    </source>
</reference>
<dbReference type="VEuPathDB" id="VectorBase:ISCI002988"/>
<feature type="region of interest" description="Disordered" evidence="1">
    <location>
        <begin position="48"/>
        <end position="100"/>
    </location>
</feature>
<dbReference type="EMBL" id="ABJB010229291">
    <property type="status" value="NOT_ANNOTATED_CDS"/>
    <property type="molecule type" value="Genomic_DNA"/>
</dbReference>
<reference evidence="3 5" key="1">
    <citation type="submission" date="2008-03" db="EMBL/GenBank/DDBJ databases">
        <title>Annotation of Ixodes scapularis.</title>
        <authorList>
            <consortium name="Ixodes scapularis Genome Project Consortium"/>
            <person name="Caler E."/>
            <person name="Hannick L.I."/>
            <person name="Bidwell S."/>
            <person name="Joardar V."/>
            <person name="Thiagarajan M."/>
            <person name="Amedeo P."/>
            <person name="Galinsky K.J."/>
            <person name="Schobel S."/>
            <person name="Inman J."/>
            <person name="Hostetler J."/>
            <person name="Miller J."/>
            <person name="Hammond M."/>
            <person name="Megy K."/>
            <person name="Lawson D."/>
            <person name="Kodira C."/>
            <person name="Sutton G."/>
            <person name="Meyer J."/>
            <person name="Hill C.A."/>
            <person name="Birren B."/>
            <person name="Nene V."/>
            <person name="Collins F."/>
            <person name="Alarcon-Chaidez F."/>
            <person name="Wikel S."/>
            <person name="Strausberg R."/>
        </authorList>
    </citation>
    <scope>NUCLEOTIDE SEQUENCE [LARGE SCALE GENOMIC DNA]</scope>
    <source>
        <strain evidence="5">Wikel</strain>
        <strain evidence="3">Wikel colony</strain>
    </source>
</reference>
<accession>B7PBJ5</accession>
<name>B7PBJ5_IXOSC</name>
<feature type="compositionally biased region" description="Polar residues" evidence="1">
    <location>
        <begin position="48"/>
        <end position="58"/>
    </location>
</feature>
<protein>
    <submittedName>
        <fullName evidence="3 4">Uncharacterized protein</fullName>
    </submittedName>
</protein>
<gene>
    <name evidence="3" type="ORF">IscW_ISCW002988</name>
</gene>
<dbReference type="OrthoDB" id="10467426at2759"/>
<keyword evidence="2" id="KW-1133">Transmembrane helix</keyword>
<feature type="transmembrane region" description="Helical" evidence="2">
    <location>
        <begin position="109"/>
        <end position="134"/>
    </location>
</feature>
<keyword evidence="2" id="KW-0472">Membrane</keyword>
<dbReference type="InParanoid" id="B7PBJ5"/>
<evidence type="ECO:0000313" key="3">
    <source>
        <dbReference type="EMBL" id="EEC03967.1"/>
    </source>
</evidence>
<organism>
    <name type="scientific">Ixodes scapularis</name>
    <name type="common">Black-legged tick</name>
    <name type="synonym">Deer tick</name>
    <dbReference type="NCBI Taxonomy" id="6945"/>
    <lineage>
        <taxon>Eukaryota</taxon>
        <taxon>Metazoa</taxon>
        <taxon>Ecdysozoa</taxon>
        <taxon>Arthropoda</taxon>
        <taxon>Chelicerata</taxon>
        <taxon>Arachnida</taxon>
        <taxon>Acari</taxon>
        <taxon>Parasitiformes</taxon>
        <taxon>Ixodida</taxon>
        <taxon>Ixodoidea</taxon>
        <taxon>Ixodidae</taxon>
        <taxon>Ixodinae</taxon>
        <taxon>Ixodes</taxon>
    </lineage>
</organism>
<evidence type="ECO:0000256" key="2">
    <source>
        <dbReference type="SAM" id="Phobius"/>
    </source>
</evidence>
<dbReference type="Proteomes" id="UP000001555">
    <property type="component" value="Unassembled WGS sequence"/>
</dbReference>
<dbReference type="PaxDb" id="6945-B7PBJ5"/>